<name>A0A840KED8_9FLAO</name>
<evidence type="ECO:0000313" key="3">
    <source>
        <dbReference type="Proteomes" id="UP000592180"/>
    </source>
</evidence>
<dbReference type="Proteomes" id="UP000592180">
    <property type="component" value="Unassembled WGS sequence"/>
</dbReference>
<keyword evidence="1" id="KW-0812">Transmembrane</keyword>
<evidence type="ECO:0000256" key="1">
    <source>
        <dbReference type="SAM" id="Phobius"/>
    </source>
</evidence>
<gene>
    <name evidence="2" type="ORF">HNP38_001172</name>
</gene>
<proteinExistence type="predicted"/>
<feature type="transmembrane region" description="Helical" evidence="1">
    <location>
        <begin position="6"/>
        <end position="25"/>
    </location>
</feature>
<accession>A0A840KED8</accession>
<dbReference type="AlphaFoldDB" id="A0A840KED8"/>
<dbReference type="EMBL" id="JACHLE010000001">
    <property type="protein sequence ID" value="MBB4805900.1"/>
    <property type="molecule type" value="Genomic_DNA"/>
</dbReference>
<keyword evidence="1" id="KW-1133">Transmembrane helix</keyword>
<organism evidence="2 3">
    <name type="scientific">Chryseobacterium defluvii</name>
    <dbReference type="NCBI Taxonomy" id="160396"/>
    <lineage>
        <taxon>Bacteria</taxon>
        <taxon>Pseudomonadati</taxon>
        <taxon>Bacteroidota</taxon>
        <taxon>Flavobacteriia</taxon>
        <taxon>Flavobacteriales</taxon>
        <taxon>Weeksellaceae</taxon>
        <taxon>Chryseobacterium group</taxon>
        <taxon>Chryseobacterium</taxon>
    </lineage>
</organism>
<comment type="caution">
    <text evidence="2">The sequence shown here is derived from an EMBL/GenBank/DDBJ whole genome shotgun (WGS) entry which is preliminary data.</text>
</comment>
<reference evidence="2 3" key="1">
    <citation type="submission" date="2020-08" db="EMBL/GenBank/DDBJ databases">
        <title>Functional genomics of gut bacteria from endangered species of beetles.</title>
        <authorList>
            <person name="Carlos-Shanley C."/>
        </authorList>
    </citation>
    <scope>NUCLEOTIDE SEQUENCE [LARGE SCALE GENOMIC DNA]</scope>
    <source>
        <strain evidence="2 3">S00151</strain>
    </source>
</reference>
<sequence>MRIKVFTISAVFLLIYLYFIYRPIIIDQTEYSFKNQNSFTEKNDSIRLFNEIDFNKNDNFKAILIIKERINISKEIPLGQVFKCSDKELIKKLSTINFRYTGADIATVENEIIIYKNDKVIFRSGIVTDVDKEGLQNSEFGWIITRNGNLTKILNKFNRNFSPIIFL</sequence>
<keyword evidence="1" id="KW-0472">Membrane</keyword>
<dbReference type="RefSeq" id="WP_184185841.1">
    <property type="nucleotide sequence ID" value="NZ_JACHLE010000001.1"/>
</dbReference>
<protein>
    <submittedName>
        <fullName evidence="2">Uncharacterized protein</fullName>
    </submittedName>
</protein>
<evidence type="ECO:0000313" key="2">
    <source>
        <dbReference type="EMBL" id="MBB4805900.1"/>
    </source>
</evidence>
<keyword evidence="3" id="KW-1185">Reference proteome</keyword>